<dbReference type="GO" id="GO:0005886">
    <property type="term" value="C:plasma membrane"/>
    <property type="evidence" value="ECO:0007669"/>
    <property type="project" value="TreeGrafter"/>
</dbReference>
<dbReference type="KEGG" id="mmed:Mame_00518"/>
<gene>
    <name evidence="10" type="primary">acdA_1</name>
    <name evidence="10" type="ORF">Mame_00518</name>
</gene>
<comment type="cofactor">
    <cofactor evidence="1 6">
        <name>FAD</name>
        <dbReference type="ChEBI" id="CHEBI:57692"/>
    </cofactor>
</comment>
<evidence type="ECO:0000259" key="7">
    <source>
        <dbReference type="Pfam" id="PF00441"/>
    </source>
</evidence>
<feature type="domain" description="Acyl-CoA dehydrogenase/oxidase C-terminal" evidence="7">
    <location>
        <begin position="232"/>
        <end position="368"/>
    </location>
</feature>
<dbReference type="Gene3D" id="1.20.140.10">
    <property type="entry name" value="Butyryl-CoA Dehydrogenase, subunit A, domain 3"/>
    <property type="match status" value="1"/>
</dbReference>
<proteinExistence type="inferred from homology"/>
<dbReference type="Pfam" id="PF02771">
    <property type="entry name" value="Acyl-CoA_dh_N"/>
    <property type="match status" value="1"/>
</dbReference>
<feature type="domain" description="Acyl-CoA oxidase/dehydrogenase middle" evidence="8">
    <location>
        <begin position="125"/>
        <end position="219"/>
    </location>
</feature>
<dbReference type="EMBL" id="CP020330">
    <property type="protein sequence ID" value="AQZ49901.1"/>
    <property type="molecule type" value="Genomic_DNA"/>
</dbReference>
<name>A0A1U9YWS1_9HYPH</name>
<keyword evidence="5 6" id="KW-0560">Oxidoreductase</keyword>
<dbReference type="Gene3D" id="1.10.540.10">
    <property type="entry name" value="Acyl-CoA dehydrogenase/oxidase, N-terminal domain"/>
    <property type="match status" value="1"/>
</dbReference>
<organism evidence="10 11">
    <name type="scientific">Martelella mediterranea DSM 17316</name>
    <dbReference type="NCBI Taxonomy" id="1122214"/>
    <lineage>
        <taxon>Bacteria</taxon>
        <taxon>Pseudomonadati</taxon>
        <taxon>Pseudomonadota</taxon>
        <taxon>Alphaproteobacteria</taxon>
        <taxon>Hyphomicrobiales</taxon>
        <taxon>Aurantimonadaceae</taxon>
        <taxon>Martelella</taxon>
    </lineage>
</organism>
<dbReference type="Proteomes" id="UP000191135">
    <property type="component" value="Chromosome"/>
</dbReference>
<dbReference type="InterPro" id="IPR013786">
    <property type="entry name" value="AcylCoA_DH/ox_N"/>
</dbReference>
<dbReference type="Pfam" id="PF02770">
    <property type="entry name" value="Acyl-CoA_dh_M"/>
    <property type="match status" value="1"/>
</dbReference>
<dbReference type="PANTHER" id="PTHR43292">
    <property type="entry name" value="ACYL-COA DEHYDROGENASE"/>
    <property type="match status" value="1"/>
</dbReference>
<keyword evidence="4 6" id="KW-0274">FAD</keyword>
<dbReference type="PANTHER" id="PTHR43292:SF3">
    <property type="entry name" value="ACYL-COA DEHYDROGENASE FADE29"/>
    <property type="match status" value="1"/>
</dbReference>
<dbReference type="EC" id="1.3.99.-" evidence="10"/>
<comment type="similarity">
    <text evidence="2 6">Belongs to the acyl-CoA dehydrogenase family.</text>
</comment>
<evidence type="ECO:0000256" key="2">
    <source>
        <dbReference type="ARBA" id="ARBA00009347"/>
    </source>
</evidence>
<dbReference type="OrthoDB" id="9775090at2"/>
<evidence type="ECO:0000259" key="9">
    <source>
        <dbReference type="Pfam" id="PF02771"/>
    </source>
</evidence>
<evidence type="ECO:0000256" key="4">
    <source>
        <dbReference type="ARBA" id="ARBA00022827"/>
    </source>
</evidence>
<dbReference type="RefSeq" id="WP_018066282.1">
    <property type="nucleotide sequence ID" value="NZ_AQWH01000021.1"/>
</dbReference>
<dbReference type="InterPro" id="IPR046373">
    <property type="entry name" value="Acyl-CoA_Oxase/DH_mid-dom_sf"/>
</dbReference>
<evidence type="ECO:0000313" key="10">
    <source>
        <dbReference type="EMBL" id="AQZ49901.1"/>
    </source>
</evidence>
<sequence>MHLKDTEDHISFRAAARAWLSENVPAGPAPRDGAASRQYALDWVAKCHSGGWSGIGWPADYGGRGLGPDKLVIWYEEYVRARAPSVHDCTFVALNHAGPTLIACGTEEQKAFHLPQILEGRSIWCQGFSEPNAGSDLASLSTTGVVDGDDLVVNGQKIWTSFADIADYQELLIRTEPGSKRHKGLSWVICDMKSPGITVRPIRNMAGTVHFAEVFYDDVRIPLSSVVGGLHNGWATAMTTLGFERKTAAMGMQLDLSVRLEDLIAMAAPKPGSAMAERLADLRAEAAALRAITYRTLFRDQANPSEGSLMRLRFAELAREISETAMECLGAEALADSDWSHLYLESFSETIAGGTAEIQRNIIAERLLGLPREKRA</sequence>
<dbReference type="GO" id="GO:0050660">
    <property type="term" value="F:flavin adenine dinucleotide binding"/>
    <property type="evidence" value="ECO:0007669"/>
    <property type="project" value="InterPro"/>
</dbReference>
<protein>
    <submittedName>
        <fullName evidence="10">Acyl-CoA dehydrogenase</fullName>
        <ecNumber evidence="10">1.3.99.-</ecNumber>
    </submittedName>
</protein>
<evidence type="ECO:0000256" key="6">
    <source>
        <dbReference type="RuleBase" id="RU362125"/>
    </source>
</evidence>
<keyword evidence="3 6" id="KW-0285">Flavoprotein</keyword>
<evidence type="ECO:0000256" key="5">
    <source>
        <dbReference type="ARBA" id="ARBA00023002"/>
    </source>
</evidence>
<dbReference type="GO" id="GO:0016627">
    <property type="term" value="F:oxidoreductase activity, acting on the CH-CH group of donors"/>
    <property type="evidence" value="ECO:0007669"/>
    <property type="project" value="InterPro"/>
</dbReference>
<evidence type="ECO:0000256" key="3">
    <source>
        <dbReference type="ARBA" id="ARBA00022630"/>
    </source>
</evidence>
<accession>A0A1U9YWS1</accession>
<reference evidence="10 11" key="1">
    <citation type="submission" date="2017-03" db="EMBL/GenBank/DDBJ databases">
        <title>Foreign affairs: Plasmid Transfer between Roseobacters and Rhizobia.</title>
        <authorList>
            <person name="Bartling P."/>
            <person name="Bunk B."/>
            <person name="Overmann J."/>
            <person name="Brinkmann H."/>
            <person name="Petersen J."/>
        </authorList>
    </citation>
    <scope>NUCLEOTIDE SEQUENCE [LARGE SCALE GENOMIC DNA]</scope>
    <source>
        <strain evidence="10 11">MACL11</strain>
    </source>
</reference>
<dbReference type="eggNOG" id="COG1960">
    <property type="taxonomic scope" value="Bacteria"/>
</dbReference>
<feature type="domain" description="Acyl-CoA dehydrogenase/oxidase N-terminal" evidence="9">
    <location>
        <begin position="6"/>
        <end position="120"/>
    </location>
</feature>
<evidence type="ECO:0000259" key="8">
    <source>
        <dbReference type="Pfam" id="PF02770"/>
    </source>
</evidence>
<dbReference type="InterPro" id="IPR006091">
    <property type="entry name" value="Acyl-CoA_Oxase/DH_mid-dom"/>
</dbReference>
<dbReference type="AlphaFoldDB" id="A0A1U9YWS1"/>
<evidence type="ECO:0000256" key="1">
    <source>
        <dbReference type="ARBA" id="ARBA00001974"/>
    </source>
</evidence>
<dbReference type="InterPro" id="IPR052161">
    <property type="entry name" value="Mycobact_Acyl-CoA_DH"/>
</dbReference>
<dbReference type="InterPro" id="IPR009075">
    <property type="entry name" value="AcylCo_DH/oxidase_C"/>
</dbReference>
<keyword evidence="11" id="KW-1185">Reference proteome</keyword>
<dbReference type="SUPFAM" id="SSF56645">
    <property type="entry name" value="Acyl-CoA dehydrogenase NM domain-like"/>
    <property type="match status" value="1"/>
</dbReference>
<dbReference type="InterPro" id="IPR009100">
    <property type="entry name" value="AcylCoA_DH/oxidase_NM_dom_sf"/>
</dbReference>
<dbReference type="Gene3D" id="2.40.110.10">
    <property type="entry name" value="Butyryl-CoA Dehydrogenase, subunit A, domain 2"/>
    <property type="match status" value="1"/>
</dbReference>
<dbReference type="Pfam" id="PF00441">
    <property type="entry name" value="Acyl-CoA_dh_1"/>
    <property type="match status" value="1"/>
</dbReference>
<dbReference type="STRING" id="1122214.Mame_00518"/>
<dbReference type="SUPFAM" id="SSF47203">
    <property type="entry name" value="Acyl-CoA dehydrogenase C-terminal domain-like"/>
    <property type="match status" value="1"/>
</dbReference>
<dbReference type="InterPro" id="IPR037069">
    <property type="entry name" value="AcylCoA_DH/ox_N_sf"/>
</dbReference>
<evidence type="ECO:0000313" key="11">
    <source>
        <dbReference type="Proteomes" id="UP000191135"/>
    </source>
</evidence>
<dbReference type="InterPro" id="IPR036250">
    <property type="entry name" value="AcylCo_DH-like_C"/>
</dbReference>